<evidence type="ECO:0000313" key="3">
    <source>
        <dbReference type="Proteomes" id="UP000323274"/>
    </source>
</evidence>
<dbReference type="Proteomes" id="UP000323274">
    <property type="component" value="Unassembled WGS sequence"/>
</dbReference>
<keyword evidence="1" id="KW-1133">Transmembrane helix</keyword>
<keyword evidence="1" id="KW-0812">Transmembrane</keyword>
<proteinExistence type="predicted"/>
<dbReference type="Pfam" id="PF06341">
    <property type="entry name" value="DUF1056"/>
    <property type="match status" value="1"/>
</dbReference>
<reference evidence="2 3" key="1">
    <citation type="submission" date="2019-04" db="EMBL/GenBank/DDBJ databases">
        <title>A pseudo-fructophilic Leuconostoc citreum strain F192-5 isolated from peel of satsuma mandarin: the first report for isolation and characterization of strain-dependent fructophilic-like characteristics.</title>
        <authorList>
            <person name="Maeno S."/>
            <person name="Tanizawa Y."/>
            <person name="Kajikawa A."/>
            <person name="Kanesaki Y."/>
            <person name="Kubota E."/>
            <person name="Arita M."/>
            <person name="Leon D."/>
            <person name="Endo A."/>
        </authorList>
    </citation>
    <scope>NUCLEOTIDE SEQUENCE [LARGE SCALE GENOMIC DNA]</scope>
    <source>
        <strain evidence="2 3">F192-5</strain>
    </source>
</reference>
<sequence length="63" mass="7316">MMKICIKRVFEFIQDWLSVILFILGIALIDVGAFYFNLIVGFFISGLLFIVMAVILSLEERRE</sequence>
<evidence type="ECO:0008006" key="4">
    <source>
        <dbReference type="Google" id="ProtNLM"/>
    </source>
</evidence>
<feature type="transmembrane region" description="Helical" evidence="1">
    <location>
        <begin position="35"/>
        <end position="58"/>
    </location>
</feature>
<keyword evidence="1" id="KW-0472">Membrane</keyword>
<evidence type="ECO:0000313" key="2">
    <source>
        <dbReference type="EMBL" id="GDZ83050.1"/>
    </source>
</evidence>
<accession>A0A5A5TWU3</accession>
<dbReference type="RefSeq" id="WP_036060984.1">
    <property type="nucleotide sequence ID" value="NZ_BJJW01000002.1"/>
</dbReference>
<organism evidence="2 3">
    <name type="scientific">Leuconostoc citreum</name>
    <dbReference type="NCBI Taxonomy" id="33964"/>
    <lineage>
        <taxon>Bacteria</taxon>
        <taxon>Bacillati</taxon>
        <taxon>Bacillota</taxon>
        <taxon>Bacilli</taxon>
        <taxon>Lactobacillales</taxon>
        <taxon>Lactobacillaceae</taxon>
        <taxon>Leuconostoc</taxon>
    </lineage>
</organism>
<name>A0A5A5TWU3_LEUCI</name>
<dbReference type="EMBL" id="BJJW01000002">
    <property type="protein sequence ID" value="GDZ83050.1"/>
    <property type="molecule type" value="Genomic_DNA"/>
</dbReference>
<evidence type="ECO:0000256" key="1">
    <source>
        <dbReference type="SAM" id="Phobius"/>
    </source>
</evidence>
<dbReference type="InterPro" id="IPR009406">
    <property type="entry name" value="DUF1056"/>
</dbReference>
<gene>
    <name evidence="2" type="ORF">LCIT_02920</name>
</gene>
<comment type="caution">
    <text evidence="2">The sequence shown here is derived from an EMBL/GenBank/DDBJ whole genome shotgun (WGS) entry which is preliminary data.</text>
</comment>
<dbReference type="AlphaFoldDB" id="A0A5A5TWU3"/>
<protein>
    <recommendedName>
        <fullName evidence="4">DUF1056 family protein</fullName>
    </recommendedName>
</protein>
<feature type="transmembrane region" description="Helical" evidence="1">
    <location>
        <begin position="12"/>
        <end position="29"/>
    </location>
</feature>